<comment type="caution">
    <text evidence="2">The sequence shown here is derived from an EMBL/GenBank/DDBJ whole genome shotgun (WGS) entry which is preliminary data.</text>
</comment>
<name>A0A9W6TDL4_9STRA</name>
<feature type="region of interest" description="Disordered" evidence="1">
    <location>
        <begin position="136"/>
        <end position="179"/>
    </location>
</feature>
<dbReference type="AlphaFoldDB" id="A0A9W6TDL4"/>
<feature type="compositionally biased region" description="Basic and acidic residues" evidence="1">
    <location>
        <begin position="100"/>
        <end position="109"/>
    </location>
</feature>
<feature type="region of interest" description="Disordered" evidence="1">
    <location>
        <begin position="62"/>
        <end position="109"/>
    </location>
</feature>
<dbReference type="Proteomes" id="UP001165083">
    <property type="component" value="Unassembled WGS sequence"/>
</dbReference>
<evidence type="ECO:0000313" key="2">
    <source>
        <dbReference type="EMBL" id="GMF11398.1"/>
    </source>
</evidence>
<accession>A0A9W6TDL4</accession>
<proteinExistence type="predicted"/>
<evidence type="ECO:0000313" key="3">
    <source>
        <dbReference type="Proteomes" id="UP001165083"/>
    </source>
</evidence>
<feature type="compositionally biased region" description="Low complexity" evidence="1">
    <location>
        <begin position="79"/>
        <end position="98"/>
    </location>
</feature>
<gene>
    <name evidence="2" type="ORF">Plil01_000210500</name>
</gene>
<keyword evidence="3" id="KW-1185">Reference proteome</keyword>
<reference evidence="2" key="1">
    <citation type="submission" date="2023-04" db="EMBL/GenBank/DDBJ databases">
        <title>Phytophthora lilii NBRC 32176.</title>
        <authorList>
            <person name="Ichikawa N."/>
            <person name="Sato H."/>
            <person name="Tonouchi N."/>
        </authorList>
    </citation>
    <scope>NUCLEOTIDE SEQUENCE</scope>
    <source>
        <strain evidence="2">NBRC 32176</strain>
    </source>
</reference>
<feature type="compositionally biased region" description="Low complexity" evidence="1">
    <location>
        <begin position="163"/>
        <end position="173"/>
    </location>
</feature>
<sequence>MSQTRTQRFLGFLKPAFIGRVDHEHDAMALAVVFVPNSSQTLLQNSSTSAAFTPVAMDASYLSSEVPEDDPGSPDIHSSDCSSSSTASSSTSPTSTLSRRTVEPHRGRDLVQRDARLLAEDAFKLLQQRLSPQFRRKSGRVLSAPQPWRHRTHPPFCPRRPAPRSADAAPPWRLNSSTAPRRARTWRHLRETMQFL</sequence>
<evidence type="ECO:0000256" key="1">
    <source>
        <dbReference type="SAM" id="MobiDB-lite"/>
    </source>
</evidence>
<dbReference type="EMBL" id="BSXW01000074">
    <property type="protein sequence ID" value="GMF11398.1"/>
    <property type="molecule type" value="Genomic_DNA"/>
</dbReference>
<organism evidence="2 3">
    <name type="scientific">Phytophthora lilii</name>
    <dbReference type="NCBI Taxonomy" id="2077276"/>
    <lineage>
        <taxon>Eukaryota</taxon>
        <taxon>Sar</taxon>
        <taxon>Stramenopiles</taxon>
        <taxon>Oomycota</taxon>
        <taxon>Peronosporomycetes</taxon>
        <taxon>Peronosporales</taxon>
        <taxon>Peronosporaceae</taxon>
        <taxon>Phytophthora</taxon>
    </lineage>
</organism>
<protein>
    <submittedName>
        <fullName evidence="2">Unnamed protein product</fullName>
    </submittedName>
</protein>